<proteinExistence type="predicted"/>
<gene>
    <name evidence="1" type="ORF">GNLVRS02_ARAD1A09064g</name>
</gene>
<name>A0A060SXF6_BLAAD</name>
<dbReference type="AlphaFoldDB" id="A0A060SXF6"/>
<accession>A0A060SXF6</accession>
<evidence type="ECO:0000313" key="1">
    <source>
        <dbReference type="EMBL" id="CDP33423.1"/>
    </source>
</evidence>
<protein>
    <submittedName>
        <fullName evidence="1">ARAD1A09064p</fullName>
    </submittedName>
</protein>
<dbReference type="EMBL" id="HG937691">
    <property type="protein sequence ID" value="CDP33423.1"/>
    <property type="molecule type" value="Genomic_DNA"/>
</dbReference>
<reference evidence="1" key="1">
    <citation type="submission" date="2014-02" db="EMBL/GenBank/DDBJ databases">
        <authorList>
            <person name="Genoscope - CEA"/>
        </authorList>
    </citation>
    <scope>NUCLEOTIDE SEQUENCE</scope>
    <source>
        <strain evidence="1">LS3</strain>
    </source>
</reference>
<organism evidence="1">
    <name type="scientific">Blastobotrys adeninivorans</name>
    <name type="common">Yeast</name>
    <name type="synonym">Arxula adeninivorans</name>
    <dbReference type="NCBI Taxonomy" id="409370"/>
    <lineage>
        <taxon>Eukaryota</taxon>
        <taxon>Fungi</taxon>
        <taxon>Dikarya</taxon>
        <taxon>Ascomycota</taxon>
        <taxon>Saccharomycotina</taxon>
        <taxon>Dipodascomycetes</taxon>
        <taxon>Dipodascales</taxon>
        <taxon>Trichomonascaceae</taxon>
        <taxon>Blastobotrys</taxon>
    </lineage>
</organism>
<reference evidence="1" key="2">
    <citation type="submission" date="2014-06" db="EMBL/GenBank/DDBJ databases">
        <title>The complete genome of Blastobotrys (Arxula) adeninivorans LS3 - a yeast of biotechnological interest.</title>
        <authorList>
            <person name="Kunze G."/>
            <person name="Gaillardin C."/>
            <person name="Czernicka M."/>
            <person name="Durrens P."/>
            <person name="Martin T."/>
            <person name="Boer E."/>
            <person name="Gabaldon T."/>
            <person name="Cruz J."/>
            <person name="Talla E."/>
            <person name="Marck C."/>
            <person name="Goffeau A."/>
            <person name="Barbe V."/>
            <person name="Baret P."/>
            <person name="Baronian K."/>
            <person name="Beier S."/>
            <person name="Bleykasten C."/>
            <person name="Bode R."/>
            <person name="Casaregola S."/>
            <person name="Despons L."/>
            <person name="Fairhead C."/>
            <person name="Giersberg M."/>
            <person name="Gierski P."/>
            <person name="Hahnel U."/>
            <person name="Hartmann A."/>
            <person name="Jankowska D."/>
            <person name="Jubin C."/>
            <person name="Jung P."/>
            <person name="Lafontaine I."/>
            <person name="Leh-Louis V."/>
            <person name="Lemaire M."/>
            <person name="Marcet-Houben M."/>
            <person name="Mascher M."/>
            <person name="Morel G."/>
            <person name="Richard G.-F."/>
            <person name="Riechen J."/>
            <person name="Sacerdot C."/>
            <person name="Sarkar A."/>
            <person name="Savel G."/>
            <person name="Schacherer J."/>
            <person name="Sherman D."/>
            <person name="Straub M.-L."/>
            <person name="Stein N."/>
            <person name="Thierry A."/>
            <person name="Trautwein-Schult A."/>
            <person name="Westhof E."/>
            <person name="Worch S."/>
            <person name="Dujon B."/>
            <person name="Souciet J.-L."/>
            <person name="Wincker P."/>
            <person name="Scholz U."/>
            <person name="Neuveglise N."/>
        </authorList>
    </citation>
    <scope>NUCLEOTIDE SEQUENCE</scope>
    <source>
        <strain evidence="1">LS3</strain>
    </source>
</reference>
<sequence length="101" mass="11459">MIQLNVTILTYFTIHCTNGANTPIVAMGQWYLCCNAANAYVPMCLHPCTITPMHMVFKVPMEQLQIYLLVCTSTTTCNRLDQCHCYIHLKTSLDEVKSQRG</sequence>